<sequence length="152" mass="18139">MLLTWIPHMQACKRRLTGIKTFLYGGPSDEDERVKTNIQEMLPWRSKRENKRRKKSMPRLKWKSSVKNFKTLFTNNSMSQRNSKIRIVVEYEAKYGVNAILYVLTCSILLGNASVEKQKRKQTEEEKYVKVEVEIICVLTKNNYRRRFHHND</sequence>
<name>A0ABD1M5U4_9FABA</name>
<evidence type="ECO:0000313" key="1">
    <source>
        <dbReference type="EMBL" id="KAL2331138.1"/>
    </source>
</evidence>
<evidence type="ECO:0000313" key="2">
    <source>
        <dbReference type="Proteomes" id="UP001603857"/>
    </source>
</evidence>
<gene>
    <name evidence="1" type="ORF">Fmac_018719</name>
</gene>
<reference evidence="1 2" key="1">
    <citation type="submission" date="2024-08" db="EMBL/GenBank/DDBJ databases">
        <title>Insights into the chromosomal genome structure of Flemingia macrophylla.</title>
        <authorList>
            <person name="Ding Y."/>
            <person name="Zhao Y."/>
            <person name="Bi W."/>
            <person name="Wu M."/>
            <person name="Zhao G."/>
            <person name="Gong Y."/>
            <person name="Li W."/>
            <person name="Zhang P."/>
        </authorList>
    </citation>
    <scope>NUCLEOTIDE SEQUENCE [LARGE SCALE GENOMIC DNA]</scope>
    <source>
        <strain evidence="1">DYQJB</strain>
        <tissue evidence="1">Leaf</tissue>
    </source>
</reference>
<organism evidence="1 2">
    <name type="scientific">Flemingia macrophylla</name>
    <dbReference type="NCBI Taxonomy" id="520843"/>
    <lineage>
        <taxon>Eukaryota</taxon>
        <taxon>Viridiplantae</taxon>
        <taxon>Streptophyta</taxon>
        <taxon>Embryophyta</taxon>
        <taxon>Tracheophyta</taxon>
        <taxon>Spermatophyta</taxon>
        <taxon>Magnoliopsida</taxon>
        <taxon>eudicotyledons</taxon>
        <taxon>Gunneridae</taxon>
        <taxon>Pentapetalae</taxon>
        <taxon>rosids</taxon>
        <taxon>fabids</taxon>
        <taxon>Fabales</taxon>
        <taxon>Fabaceae</taxon>
        <taxon>Papilionoideae</taxon>
        <taxon>50 kb inversion clade</taxon>
        <taxon>NPAAA clade</taxon>
        <taxon>indigoferoid/millettioid clade</taxon>
        <taxon>Phaseoleae</taxon>
        <taxon>Flemingia</taxon>
    </lineage>
</organism>
<dbReference type="Proteomes" id="UP001603857">
    <property type="component" value="Unassembled WGS sequence"/>
</dbReference>
<dbReference type="EMBL" id="JBGMDY010000006">
    <property type="protein sequence ID" value="KAL2331138.1"/>
    <property type="molecule type" value="Genomic_DNA"/>
</dbReference>
<protein>
    <submittedName>
        <fullName evidence="1">Uncharacterized protein</fullName>
    </submittedName>
</protein>
<dbReference type="AlphaFoldDB" id="A0ABD1M5U4"/>
<proteinExistence type="predicted"/>
<accession>A0ABD1M5U4</accession>
<keyword evidence="2" id="KW-1185">Reference proteome</keyword>
<comment type="caution">
    <text evidence="1">The sequence shown here is derived from an EMBL/GenBank/DDBJ whole genome shotgun (WGS) entry which is preliminary data.</text>
</comment>